<reference evidence="1 2" key="1">
    <citation type="journal article" date="2016" name="Nat. Commun.">
        <title>Thousands of microbial genomes shed light on interconnected biogeochemical processes in an aquifer system.</title>
        <authorList>
            <person name="Anantharaman K."/>
            <person name="Brown C.T."/>
            <person name="Hug L.A."/>
            <person name="Sharon I."/>
            <person name="Castelle C.J."/>
            <person name="Probst A.J."/>
            <person name="Thomas B.C."/>
            <person name="Singh A."/>
            <person name="Wilkins M.J."/>
            <person name="Karaoz U."/>
            <person name="Brodie E.L."/>
            <person name="Williams K.H."/>
            <person name="Hubbard S.S."/>
            <person name="Banfield J.F."/>
        </authorList>
    </citation>
    <scope>NUCLEOTIDE SEQUENCE [LARGE SCALE GENOMIC DNA]</scope>
</reference>
<protein>
    <recommendedName>
        <fullName evidence="3">DUF3800 domain-containing protein</fullName>
    </recommendedName>
</protein>
<accession>A0A1F7Z3A6</accession>
<evidence type="ECO:0000313" key="1">
    <source>
        <dbReference type="EMBL" id="OGM33914.1"/>
    </source>
</evidence>
<gene>
    <name evidence="1" type="ORF">A3D01_05840</name>
</gene>
<proteinExistence type="predicted"/>
<dbReference type="Pfam" id="PF12686">
    <property type="entry name" value="DUF3800"/>
    <property type="match status" value="1"/>
</dbReference>
<evidence type="ECO:0008006" key="3">
    <source>
        <dbReference type="Google" id="ProtNLM"/>
    </source>
</evidence>
<name>A0A1F7Z3A6_9BACT</name>
<dbReference type="Proteomes" id="UP000177169">
    <property type="component" value="Unassembled WGS sequence"/>
</dbReference>
<sequence>MTVAYIDESGNLADKNPFFIVAIVPIEDERLPNRIIKRVRRILGRRKGKVGKELKFTSSSSRLREYLVKRLESENLYCYVFVVDKIERKISDTPENYGAVLNWVLKEGFSVHNWDKVVIDRKFDKERDQKELVEILAKENIRITKVKFADSVSEDGIKLADFVAGFYGQFYNKKAPLPKPLRSIVSEERLSWALIKQKAVAPKGSDGPD</sequence>
<dbReference type="InterPro" id="IPR024524">
    <property type="entry name" value="DUF3800"/>
</dbReference>
<comment type="caution">
    <text evidence="1">The sequence shown here is derived from an EMBL/GenBank/DDBJ whole genome shotgun (WGS) entry which is preliminary data.</text>
</comment>
<organism evidence="1 2">
    <name type="scientific">Candidatus Woesebacteria bacterium RIFCSPHIGHO2_02_FULL_39_13</name>
    <dbReference type="NCBI Taxonomy" id="1802505"/>
    <lineage>
        <taxon>Bacteria</taxon>
        <taxon>Candidatus Woeseibacteriota</taxon>
    </lineage>
</organism>
<evidence type="ECO:0000313" key="2">
    <source>
        <dbReference type="Proteomes" id="UP000177169"/>
    </source>
</evidence>
<dbReference type="AlphaFoldDB" id="A0A1F7Z3A6"/>
<dbReference type="STRING" id="1802505.A3D01_05840"/>
<dbReference type="EMBL" id="MGGR01000011">
    <property type="protein sequence ID" value="OGM33914.1"/>
    <property type="molecule type" value="Genomic_DNA"/>
</dbReference>